<keyword evidence="1" id="KW-0812">Transmembrane</keyword>
<gene>
    <name evidence="2" type="ORF">FHE72_03950</name>
</gene>
<proteinExistence type="predicted"/>
<reference evidence="2 3" key="1">
    <citation type="submission" date="2019-06" db="EMBL/GenBank/DDBJ databases">
        <title>An operon consisting of a P-type ATPase gene and a transcriptional regular gene given the different cadmium resistance in Bacillus vietamensis 151-6 and Bacillus marisflavi 151-25.</title>
        <authorList>
            <person name="Yu X."/>
        </authorList>
    </citation>
    <scope>NUCLEOTIDE SEQUENCE [LARGE SCALE GENOMIC DNA]</scope>
    <source>
        <strain evidence="2 3">151-6</strain>
    </source>
</reference>
<evidence type="ECO:0008006" key="4">
    <source>
        <dbReference type="Google" id="ProtNLM"/>
    </source>
</evidence>
<keyword evidence="1" id="KW-1133">Transmembrane helix</keyword>
<evidence type="ECO:0000313" key="2">
    <source>
        <dbReference type="EMBL" id="QHE60285.1"/>
    </source>
</evidence>
<dbReference type="AlphaFoldDB" id="A0A6I6UC34"/>
<dbReference type="Proteomes" id="UP000465062">
    <property type="component" value="Chromosome"/>
</dbReference>
<sequence length="97" mass="10590">MIVWLNVGSLVLGLLAWTLPFVTYRKNQLTLAVMSMGACALSLSFQIFYHHHLVKIGDWPAIMDTSGAMAFASAVLIIVTILINALTLMREKKGVAA</sequence>
<feature type="transmembrane region" description="Helical" evidence="1">
    <location>
        <begin position="31"/>
        <end position="49"/>
    </location>
</feature>
<protein>
    <recommendedName>
        <fullName evidence="4">Cytochrome c oxidase subunit 4</fullName>
    </recommendedName>
</protein>
<evidence type="ECO:0000313" key="3">
    <source>
        <dbReference type="Proteomes" id="UP000465062"/>
    </source>
</evidence>
<dbReference type="KEGG" id="bvq:FHE72_03950"/>
<keyword evidence="1" id="KW-0472">Membrane</keyword>
<name>A0A6I6UC34_9BACI</name>
<evidence type="ECO:0000256" key="1">
    <source>
        <dbReference type="SAM" id="Phobius"/>
    </source>
</evidence>
<accession>A0A6I6UC34</accession>
<feature type="transmembrane region" description="Helical" evidence="1">
    <location>
        <begin position="6"/>
        <end position="24"/>
    </location>
</feature>
<organism evidence="2 3">
    <name type="scientific">Rossellomorea vietnamensis</name>
    <dbReference type="NCBI Taxonomy" id="218284"/>
    <lineage>
        <taxon>Bacteria</taxon>
        <taxon>Bacillati</taxon>
        <taxon>Bacillota</taxon>
        <taxon>Bacilli</taxon>
        <taxon>Bacillales</taxon>
        <taxon>Bacillaceae</taxon>
        <taxon>Rossellomorea</taxon>
    </lineage>
</organism>
<feature type="transmembrane region" description="Helical" evidence="1">
    <location>
        <begin position="69"/>
        <end position="89"/>
    </location>
</feature>
<dbReference type="RefSeq" id="WP_034761523.1">
    <property type="nucleotide sequence ID" value="NZ_CCDN010000002.1"/>
</dbReference>
<dbReference type="EMBL" id="CP047394">
    <property type="protein sequence ID" value="QHE60285.1"/>
    <property type="molecule type" value="Genomic_DNA"/>
</dbReference>
<dbReference type="GeneID" id="77237052"/>